<dbReference type="GeneID" id="70230124"/>
<organism evidence="1 2">
    <name type="scientific">Fusarium redolens</name>
    <dbReference type="NCBI Taxonomy" id="48865"/>
    <lineage>
        <taxon>Eukaryota</taxon>
        <taxon>Fungi</taxon>
        <taxon>Dikarya</taxon>
        <taxon>Ascomycota</taxon>
        <taxon>Pezizomycotina</taxon>
        <taxon>Sordariomycetes</taxon>
        <taxon>Hypocreomycetidae</taxon>
        <taxon>Hypocreales</taxon>
        <taxon>Nectriaceae</taxon>
        <taxon>Fusarium</taxon>
        <taxon>Fusarium redolens species complex</taxon>
    </lineage>
</organism>
<keyword evidence="2" id="KW-1185">Reference proteome</keyword>
<dbReference type="RefSeq" id="XP_046043814.1">
    <property type="nucleotide sequence ID" value="XM_046200170.1"/>
</dbReference>
<dbReference type="AlphaFoldDB" id="A0A9P9JX84"/>
<evidence type="ECO:0000313" key="1">
    <source>
        <dbReference type="EMBL" id="KAH7232154.1"/>
    </source>
</evidence>
<name>A0A9P9JX84_FUSRE</name>
<accession>A0A9P9JX84</accession>
<comment type="caution">
    <text evidence="1">The sequence shown here is derived from an EMBL/GenBank/DDBJ whole genome shotgun (WGS) entry which is preliminary data.</text>
</comment>
<protein>
    <submittedName>
        <fullName evidence="1">Uncharacterized protein</fullName>
    </submittedName>
</protein>
<evidence type="ECO:0000313" key="2">
    <source>
        <dbReference type="Proteomes" id="UP000720189"/>
    </source>
</evidence>
<sequence length="334" mass="36930">MAGEARCRKVEHRLRQWLDRFGHQGRELTSVHKKCARQHDHWSCGLFTATFLQAILSNNPVPDKLGVQAKQTEFLSLVRGCIPDSPGLSLEETLALKGLAKGKARDEPTSSSYTFNDRLASISMAKLNQALASAKTRLERVTAAEREAMETLVAIETRLAAQASLDTQKTDLQQKIASELLKNQEPLTPSRTQTLSEQLVDHHNRRQSQDQALRYEGTLCGVDWLAKHLNIGDSTLQDQKVAEDALSNAKQELLAAGEHVVSCQNAIDAKSNHDTLIQIQAVLEGLMLKHQEWEAVGRQGRVHLAEIETDMGMEGGNEDGSVCCAVFYVLICLS</sequence>
<dbReference type="Proteomes" id="UP000720189">
    <property type="component" value="Unassembled WGS sequence"/>
</dbReference>
<dbReference type="EMBL" id="JAGMUX010000019">
    <property type="protein sequence ID" value="KAH7232154.1"/>
    <property type="molecule type" value="Genomic_DNA"/>
</dbReference>
<gene>
    <name evidence="1" type="ORF">BKA55DRAFT_695578</name>
</gene>
<proteinExistence type="predicted"/>
<reference evidence="1" key="1">
    <citation type="journal article" date="2021" name="Nat. Commun.">
        <title>Genetic determinants of endophytism in the Arabidopsis root mycobiome.</title>
        <authorList>
            <person name="Mesny F."/>
            <person name="Miyauchi S."/>
            <person name="Thiergart T."/>
            <person name="Pickel B."/>
            <person name="Atanasova L."/>
            <person name="Karlsson M."/>
            <person name="Huettel B."/>
            <person name="Barry K.W."/>
            <person name="Haridas S."/>
            <person name="Chen C."/>
            <person name="Bauer D."/>
            <person name="Andreopoulos W."/>
            <person name="Pangilinan J."/>
            <person name="LaButti K."/>
            <person name="Riley R."/>
            <person name="Lipzen A."/>
            <person name="Clum A."/>
            <person name="Drula E."/>
            <person name="Henrissat B."/>
            <person name="Kohler A."/>
            <person name="Grigoriev I.V."/>
            <person name="Martin F.M."/>
            <person name="Hacquard S."/>
        </authorList>
    </citation>
    <scope>NUCLEOTIDE SEQUENCE</scope>
    <source>
        <strain evidence="1">MPI-CAGE-AT-0023</strain>
    </source>
</reference>